<proteinExistence type="predicted"/>
<organism evidence="2 3">
    <name type="scientific">Tectimicrobiota bacterium</name>
    <dbReference type="NCBI Taxonomy" id="2528274"/>
    <lineage>
        <taxon>Bacteria</taxon>
        <taxon>Pseudomonadati</taxon>
        <taxon>Nitrospinota/Tectimicrobiota group</taxon>
        <taxon>Candidatus Tectimicrobiota</taxon>
    </lineage>
</organism>
<dbReference type="Pfam" id="PF03352">
    <property type="entry name" value="Adenine_glyco"/>
    <property type="match status" value="1"/>
</dbReference>
<dbReference type="AlphaFoldDB" id="A0A932CQR9"/>
<dbReference type="Gene3D" id="1.10.340.30">
    <property type="entry name" value="Hypothetical protein, domain 2"/>
    <property type="match status" value="1"/>
</dbReference>
<dbReference type="PANTHER" id="PTHR31116">
    <property type="entry name" value="OS04G0501200 PROTEIN"/>
    <property type="match status" value="1"/>
</dbReference>
<keyword evidence="1" id="KW-0862">Zinc</keyword>
<dbReference type="SUPFAM" id="SSF48150">
    <property type="entry name" value="DNA-glycosylase"/>
    <property type="match status" value="1"/>
</dbReference>
<dbReference type="Proteomes" id="UP000769766">
    <property type="component" value="Unassembled WGS sequence"/>
</dbReference>
<dbReference type="PANTHER" id="PTHR31116:SF29">
    <property type="entry name" value="DNA GLYCOSYLASE SUPERFAMILY PROTEIN"/>
    <property type="match status" value="1"/>
</dbReference>
<comment type="caution">
    <text evidence="2">The sequence shown here is derived from an EMBL/GenBank/DDBJ whole genome shotgun (WGS) entry which is preliminary data.</text>
</comment>
<name>A0A932CQR9_UNCTE</name>
<feature type="non-terminal residue" evidence="2">
    <location>
        <position position="1"/>
    </location>
</feature>
<dbReference type="GO" id="GO:0008725">
    <property type="term" value="F:DNA-3-methyladenine glycosylase activity"/>
    <property type="evidence" value="ECO:0007669"/>
    <property type="project" value="InterPro"/>
</dbReference>
<dbReference type="InterPro" id="IPR011257">
    <property type="entry name" value="DNA_glycosylase"/>
</dbReference>
<dbReference type="GO" id="GO:0006284">
    <property type="term" value="P:base-excision repair"/>
    <property type="evidence" value="ECO:0007669"/>
    <property type="project" value="InterPro"/>
</dbReference>
<dbReference type="GO" id="GO:0046872">
    <property type="term" value="F:metal ion binding"/>
    <property type="evidence" value="ECO:0007669"/>
    <property type="project" value="UniProtKB-KW"/>
</dbReference>
<feature type="binding site" evidence="1">
    <location>
        <position position="71"/>
    </location>
    <ligand>
        <name>Zn(2+)</name>
        <dbReference type="ChEBI" id="CHEBI:29105"/>
    </ligand>
</feature>
<dbReference type="InterPro" id="IPR005019">
    <property type="entry name" value="Adenine_glyco"/>
</dbReference>
<protein>
    <submittedName>
        <fullName evidence="2">DNA-3-methyladenine glycosylase I</fullName>
    </submittedName>
</protein>
<sequence length="78" mass="9319">FRTFNNYIWQFTEGKPKINQWRTLKEVPASTRESDKMSKELKRLGFKFVGTTICYSFMQAVGMVNDHIIDCFRYNELL</sequence>
<gene>
    <name evidence="2" type="ORF">HYY20_11755</name>
</gene>
<accession>A0A932CQR9</accession>
<keyword evidence="1" id="KW-0479">Metal-binding</keyword>
<feature type="binding site" evidence="1">
    <location>
        <position position="67"/>
    </location>
    <ligand>
        <name>Zn(2+)</name>
        <dbReference type="ChEBI" id="CHEBI:29105"/>
    </ligand>
</feature>
<evidence type="ECO:0000256" key="1">
    <source>
        <dbReference type="PIRSR" id="PIRSR605019-1"/>
    </source>
</evidence>
<dbReference type="EMBL" id="JACPRF010000360">
    <property type="protein sequence ID" value="MBI2877546.1"/>
    <property type="molecule type" value="Genomic_DNA"/>
</dbReference>
<evidence type="ECO:0000313" key="2">
    <source>
        <dbReference type="EMBL" id="MBI2877546.1"/>
    </source>
</evidence>
<reference evidence="2" key="1">
    <citation type="submission" date="2020-07" db="EMBL/GenBank/DDBJ databases">
        <title>Huge and variable diversity of episymbiotic CPR bacteria and DPANN archaea in groundwater ecosystems.</title>
        <authorList>
            <person name="He C.Y."/>
            <person name="Keren R."/>
            <person name="Whittaker M."/>
            <person name="Farag I.F."/>
            <person name="Doudna J."/>
            <person name="Cate J.H.D."/>
            <person name="Banfield J.F."/>
        </authorList>
    </citation>
    <scope>NUCLEOTIDE SEQUENCE</scope>
    <source>
        <strain evidence="2">NC_groundwater_672_Ag_B-0.1um_62_36</strain>
    </source>
</reference>
<evidence type="ECO:0000313" key="3">
    <source>
        <dbReference type="Proteomes" id="UP000769766"/>
    </source>
</evidence>